<proteinExistence type="predicted"/>
<dbReference type="GO" id="GO:0004527">
    <property type="term" value="F:exonuclease activity"/>
    <property type="evidence" value="ECO:0007669"/>
    <property type="project" value="UniProtKB-KW"/>
</dbReference>
<sequence>MTTPKVNTIKRGDARFYVNPETAAKYPGVTSVVGMLPKGFLQYWSAKKVAEAAVDELGTIVQMTLRDRQAAIDHLKGAPRRDTAQAAETGTAAHDLFERLARGENVGRVHPDLVLYVDHFKEFLDLKQPEFLFMEETVWSDSHRYAGSFDWCARIDGEVVWGDNKTTRSGIHEEVGIQLSAYRYADHILRPDGSRVPMPKADGAAVFHVRPEGWKLVPVRADEEVFEVFKHLRAVFEWERELKATIIGQTIAYGPSDAPAPTGPKRTVARARKAT</sequence>
<reference evidence="2" key="1">
    <citation type="submission" date="2021-04" db="EMBL/GenBank/DDBJ databases">
        <authorList>
            <person name="Ulbrich M."/>
            <person name="Aldana K.S."/>
            <person name="Brown J.W."/>
            <person name="Campbell D.M."/>
            <person name="Chai A.E."/>
            <person name="Dalson K.A."/>
            <person name="Dembinski E."/>
            <person name="Gomez D.E."/>
            <person name="Gupta K."/>
            <person name="Guyot M."/>
            <person name="Hocutt K.M."/>
            <person name="Holsinger J.M."/>
            <person name="Ibarra L.A."/>
            <person name="Jeon T.-Y."/>
            <person name="Mackenzie M."/>
            <person name="Marquez I.-P.P."/>
            <person name="Mathenge R.W."/>
            <person name="Mo B.F."/>
            <person name="Nelson S."/>
            <person name="Zepeda J."/>
            <person name="Zhang L.J."/>
            <person name="Ngo R."/>
            <person name="Tse V.Y."/>
            <person name="Garlena R.A."/>
            <person name="Russell D.A."/>
            <person name="Pope W.H."/>
            <person name="Jacobs-Sera D."/>
            <person name="Hatfull G.F."/>
            <person name="Reddi K."/>
            <person name="Moberg-Parker J."/>
            <person name="Freise A.C."/>
        </authorList>
    </citation>
    <scope>NUCLEOTIDE SEQUENCE</scope>
</reference>
<protein>
    <submittedName>
        <fullName evidence="2">Cas4 family exonuclease</fullName>
    </submittedName>
</protein>
<name>A0A8F3INF8_9CAUD</name>
<organism evidence="2 3">
    <name type="scientific">Microbacterium phage Honk</name>
    <dbReference type="NCBI Taxonomy" id="2836095"/>
    <lineage>
        <taxon>Viruses</taxon>
        <taxon>Duplodnaviria</taxon>
        <taxon>Heunggongvirae</taxon>
        <taxon>Uroviricota</taxon>
        <taxon>Caudoviricetes</taxon>
        <taxon>Casidaviridae</taxon>
        <taxon>Honkvirus</taxon>
        <taxon>Honkvirus honk</taxon>
    </lineage>
</organism>
<dbReference type="Proteomes" id="UP000693682">
    <property type="component" value="Segment"/>
</dbReference>
<keyword evidence="2" id="KW-0540">Nuclease</keyword>
<keyword evidence="2" id="KW-0378">Hydrolase</keyword>
<gene>
    <name evidence="2" type="primary">25</name>
    <name evidence="2" type="ORF">SEA_HONK_25</name>
</gene>
<evidence type="ECO:0000256" key="1">
    <source>
        <dbReference type="SAM" id="MobiDB-lite"/>
    </source>
</evidence>
<feature type="region of interest" description="Disordered" evidence="1">
    <location>
        <begin position="255"/>
        <end position="275"/>
    </location>
</feature>
<accession>A0A8F3INF8</accession>
<dbReference type="EMBL" id="MW862981">
    <property type="protein sequence ID" value="QWY81848.1"/>
    <property type="molecule type" value="Genomic_DNA"/>
</dbReference>
<evidence type="ECO:0000313" key="2">
    <source>
        <dbReference type="EMBL" id="QWY81848.1"/>
    </source>
</evidence>
<evidence type="ECO:0000313" key="3">
    <source>
        <dbReference type="Proteomes" id="UP000693682"/>
    </source>
</evidence>
<keyword evidence="3" id="KW-1185">Reference proteome</keyword>
<keyword evidence="2" id="KW-0269">Exonuclease</keyword>